<comment type="similarity">
    <text evidence="1">Belongs to the enoyl-CoA hydratase/isomerase family.</text>
</comment>
<dbReference type="Gene3D" id="3.90.226.10">
    <property type="entry name" value="2-enoyl-CoA Hydratase, Chain A, domain 1"/>
    <property type="match status" value="1"/>
</dbReference>
<dbReference type="AlphaFoldDB" id="A0A261S4X7"/>
<organism evidence="4 5">
    <name type="scientific">Bordetella genomosp. 10</name>
    <dbReference type="NCBI Taxonomy" id="1416804"/>
    <lineage>
        <taxon>Bacteria</taxon>
        <taxon>Pseudomonadati</taxon>
        <taxon>Pseudomonadota</taxon>
        <taxon>Betaproteobacteria</taxon>
        <taxon>Burkholderiales</taxon>
        <taxon>Alcaligenaceae</taxon>
        <taxon>Bordetella</taxon>
    </lineage>
</organism>
<evidence type="ECO:0008006" key="6">
    <source>
        <dbReference type="Google" id="ProtNLM"/>
    </source>
</evidence>
<name>A0A261S4X7_9BORD</name>
<dbReference type="EMBL" id="NEVM01000005">
    <property type="protein sequence ID" value="OZI31533.1"/>
    <property type="molecule type" value="Genomic_DNA"/>
</dbReference>
<keyword evidence="5" id="KW-1185">Reference proteome</keyword>
<gene>
    <name evidence="4" type="ORF">CAL29_26940</name>
</gene>
<evidence type="ECO:0000256" key="2">
    <source>
        <dbReference type="ARBA" id="ARBA00023239"/>
    </source>
</evidence>
<dbReference type="InterPro" id="IPR014748">
    <property type="entry name" value="Enoyl-CoA_hydra_C"/>
</dbReference>
<protein>
    <recommendedName>
        <fullName evidence="6">Enoyl-CoA hydratase</fullName>
    </recommendedName>
</protein>
<evidence type="ECO:0000313" key="4">
    <source>
        <dbReference type="EMBL" id="OZI31533.1"/>
    </source>
</evidence>
<comment type="caution">
    <text evidence="4">The sequence shown here is derived from an EMBL/GenBank/DDBJ whole genome shotgun (WGS) entry which is preliminary data.</text>
</comment>
<dbReference type="CDD" id="cd06558">
    <property type="entry name" value="crotonase-like"/>
    <property type="match status" value="1"/>
</dbReference>
<dbReference type="GO" id="GO:0006635">
    <property type="term" value="P:fatty acid beta-oxidation"/>
    <property type="evidence" value="ECO:0007669"/>
    <property type="project" value="TreeGrafter"/>
</dbReference>
<dbReference type="PANTHER" id="PTHR11941:SF54">
    <property type="entry name" value="ENOYL-COA HYDRATASE, MITOCHONDRIAL"/>
    <property type="match status" value="1"/>
</dbReference>
<dbReference type="SUPFAM" id="SSF52096">
    <property type="entry name" value="ClpP/crotonase"/>
    <property type="match status" value="1"/>
</dbReference>
<dbReference type="Pfam" id="PF00378">
    <property type="entry name" value="ECH_1"/>
    <property type="match status" value="1"/>
</dbReference>
<keyword evidence="2" id="KW-0456">Lyase</keyword>
<dbReference type="OrthoDB" id="9774843at2"/>
<dbReference type="PANTHER" id="PTHR11941">
    <property type="entry name" value="ENOYL-COA HYDRATASE-RELATED"/>
    <property type="match status" value="1"/>
</dbReference>
<dbReference type="InterPro" id="IPR001753">
    <property type="entry name" value="Enoyl-CoA_hydra/iso"/>
</dbReference>
<reference evidence="5" key="1">
    <citation type="submission" date="2017-05" db="EMBL/GenBank/DDBJ databases">
        <title>Complete and WGS of Bordetella genogroups.</title>
        <authorList>
            <person name="Spilker T."/>
            <person name="Lipuma J."/>
        </authorList>
    </citation>
    <scope>NUCLEOTIDE SEQUENCE [LARGE SCALE GENOMIC DNA]</scope>
    <source>
        <strain evidence="5">AU16122</strain>
    </source>
</reference>
<evidence type="ECO:0000256" key="3">
    <source>
        <dbReference type="SAM" id="MobiDB-lite"/>
    </source>
</evidence>
<feature type="region of interest" description="Disordered" evidence="3">
    <location>
        <begin position="1"/>
        <end position="38"/>
    </location>
</feature>
<evidence type="ECO:0000313" key="5">
    <source>
        <dbReference type="Proteomes" id="UP000216020"/>
    </source>
</evidence>
<accession>A0A261S4X7</accession>
<proteinExistence type="inferred from homology"/>
<dbReference type="Gene3D" id="1.10.12.10">
    <property type="entry name" value="Lyase 2-enoyl-coa Hydratase, Chain A, domain 2"/>
    <property type="match status" value="1"/>
</dbReference>
<dbReference type="GO" id="GO:0016829">
    <property type="term" value="F:lyase activity"/>
    <property type="evidence" value="ECO:0007669"/>
    <property type="project" value="UniProtKB-KW"/>
</dbReference>
<dbReference type="Proteomes" id="UP000216020">
    <property type="component" value="Unassembled WGS sequence"/>
</dbReference>
<sequence>MQPARARQGAYRHRRPPTSRIADASGARHLERPVNPQPDNRLRLSEEIVFDVVDGAIAVITIYRPAQRNAINRGVIDGLKQAWQRLEQDPALRVGILTGAGDKAFCAGMDLKEAAAMQLRIPPRDMFPVLGDNVRVSKPTIAAVNGVALAGGWLFAQMCDLCVASEHAAFGITEAKVGRGMPWAAPLIHMLPQRIAMEVLLTGKPIGAQRAHALGYVNEVVPHAQLLDSALALARVIAANAPLTVKAARELVYLSTEMGRSAALDAAHALFEPVYLSEDAQEGPRAFAEKRAPHWKGC</sequence>
<dbReference type="InterPro" id="IPR029045">
    <property type="entry name" value="ClpP/crotonase-like_dom_sf"/>
</dbReference>
<evidence type="ECO:0000256" key="1">
    <source>
        <dbReference type="ARBA" id="ARBA00005254"/>
    </source>
</evidence>